<dbReference type="RefSeq" id="WP_390405349.1">
    <property type="nucleotide sequence ID" value="NZ_BAABYW010000001.1"/>
</dbReference>
<feature type="transmembrane region" description="Helical" evidence="1">
    <location>
        <begin position="51"/>
        <end position="73"/>
    </location>
</feature>
<dbReference type="Gene3D" id="2.60.40.1630">
    <property type="entry name" value="bacillus anthracis domain"/>
    <property type="match status" value="1"/>
</dbReference>
<dbReference type="EMBL" id="BAABYW010000001">
    <property type="protein sequence ID" value="GAA6408160.1"/>
    <property type="molecule type" value="Genomic_DNA"/>
</dbReference>
<feature type="domain" description="DUF4179" evidence="2">
    <location>
        <begin position="44"/>
        <end position="152"/>
    </location>
</feature>
<keyword evidence="4" id="KW-1185">Reference proteome</keyword>
<dbReference type="Pfam" id="PF13786">
    <property type="entry name" value="DUF4179"/>
    <property type="match status" value="1"/>
</dbReference>
<evidence type="ECO:0000313" key="3">
    <source>
        <dbReference type="EMBL" id="GAA6408160.1"/>
    </source>
</evidence>
<keyword evidence="1" id="KW-0812">Transmembrane</keyword>
<dbReference type="InterPro" id="IPR025436">
    <property type="entry name" value="DUF4179"/>
</dbReference>
<evidence type="ECO:0000259" key="2">
    <source>
        <dbReference type="Pfam" id="PF13786"/>
    </source>
</evidence>
<protein>
    <recommendedName>
        <fullName evidence="2">DUF4179 domain-containing protein</fullName>
    </recommendedName>
</protein>
<reference evidence="3 4" key="1">
    <citation type="submission" date="2024-04" db="EMBL/GenBank/DDBJ databases">
        <title>Defined microbial consortia suppress multidrug-resistant proinflammatory Enterobacteriaceae via ecological control.</title>
        <authorList>
            <person name="Furuichi M."/>
            <person name="Kawaguchi T."/>
            <person name="Pust M."/>
            <person name="Yasuma K."/>
            <person name="Plichta D."/>
            <person name="Hasegawa N."/>
            <person name="Ohya T."/>
            <person name="Bhattarai S."/>
            <person name="Sasajima S."/>
            <person name="Aoto Y."/>
            <person name="Tuganbaev T."/>
            <person name="Yaginuma M."/>
            <person name="Ueda M."/>
            <person name="Okahashi N."/>
            <person name="Amafuji K."/>
            <person name="Kiridooshi Y."/>
            <person name="Sugita K."/>
            <person name="Strazar M."/>
            <person name="Skelly A."/>
            <person name="Suda W."/>
            <person name="Hattori M."/>
            <person name="Nakamoto N."/>
            <person name="Caballero S."/>
            <person name="Norman J."/>
            <person name="Olle B."/>
            <person name="Tanoue T."/>
            <person name="Arita M."/>
            <person name="Bucci V."/>
            <person name="Atarashi K."/>
            <person name="Xavier R."/>
            <person name="Honda K."/>
        </authorList>
    </citation>
    <scope>NUCLEOTIDE SEQUENCE [LARGE SCALE GENOMIC DNA]</scope>
    <source>
        <strain evidence="4">k04-0078-D8-1</strain>
    </source>
</reference>
<proteinExistence type="predicted"/>
<gene>
    <name evidence="3" type="ORF">K040078D81_22770</name>
</gene>
<sequence length="372" mass="41994">MDDKIYHLLNHVKIDISKYDNISLSFKEKQRIKERFLKQNGIKKRKTNYKLASAACVIVILAGCTTTTARGLFSDTIERLLDLTQGSKYEAEDTEKYTQIGENSYDIRENTAGTDLTANQENITETSDQGITITASDIYCDGYQLYFTATLKGEEEILNGADWINPSTKNATSVCTINGNRIDLIQESFHKSSDDTYVMMAHMDLLSGMDLPLEEREPMVIDYKIKNLQGDLQDSWDENGDYVKAMDVSGDWHLSFQVYPDTTSNISFTIDKKENGVWIKDGIRTKSSVIINLELSDLDKTTDKNTYNPEIRICDENGKSLQWLGNHTEERSDGSSAVTIMILYNGEQGLHLEVRNKGHVGKTIADIPFQVS</sequence>
<keyword evidence="1" id="KW-0472">Membrane</keyword>
<keyword evidence="1" id="KW-1133">Transmembrane helix</keyword>
<accession>A0ABQ0B9N5</accession>
<evidence type="ECO:0000313" key="4">
    <source>
        <dbReference type="Proteomes" id="UP001600943"/>
    </source>
</evidence>
<organism evidence="3 4">
    <name type="scientific">Blautia hominis</name>
    <dbReference type="NCBI Taxonomy" id="2025493"/>
    <lineage>
        <taxon>Bacteria</taxon>
        <taxon>Bacillati</taxon>
        <taxon>Bacillota</taxon>
        <taxon>Clostridia</taxon>
        <taxon>Lachnospirales</taxon>
        <taxon>Lachnospiraceae</taxon>
        <taxon>Blautia</taxon>
    </lineage>
</organism>
<evidence type="ECO:0000256" key="1">
    <source>
        <dbReference type="SAM" id="Phobius"/>
    </source>
</evidence>
<dbReference type="Proteomes" id="UP001600943">
    <property type="component" value="Unassembled WGS sequence"/>
</dbReference>
<name>A0ABQ0B9N5_9FIRM</name>
<comment type="caution">
    <text evidence="3">The sequence shown here is derived from an EMBL/GenBank/DDBJ whole genome shotgun (WGS) entry which is preliminary data.</text>
</comment>